<dbReference type="PANTHER" id="PTHR43877">
    <property type="entry name" value="AMINOALKYLPHOSPHONATE N-ACETYLTRANSFERASE-RELATED-RELATED"/>
    <property type="match status" value="1"/>
</dbReference>
<dbReference type="STRING" id="1384459.GL4_0288"/>
<gene>
    <name evidence="4" type="ORF">GL4_0288</name>
</gene>
<dbReference type="Pfam" id="PF00583">
    <property type="entry name" value="Acetyltransf_1"/>
    <property type="match status" value="1"/>
</dbReference>
<keyword evidence="1 4" id="KW-0808">Transferase</keyword>
<reference evidence="4 5" key="1">
    <citation type="submission" date="2014-09" db="EMBL/GenBank/DDBJ databases">
        <title>Genome sequencing of Methyloceanibacter caenitepidi Gela4.</title>
        <authorList>
            <person name="Takeuchi M."/>
            <person name="Susumu S."/>
            <person name="Kamagata Y."/>
            <person name="Oshima K."/>
            <person name="Hattori M."/>
            <person name="Iwasaki W."/>
        </authorList>
    </citation>
    <scope>NUCLEOTIDE SEQUENCE [LARGE SCALE GENOMIC DNA]</scope>
    <source>
        <strain evidence="4 5">Gela4</strain>
    </source>
</reference>
<keyword evidence="5" id="KW-1185">Reference proteome</keyword>
<evidence type="ECO:0000259" key="3">
    <source>
        <dbReference type="PROSITE" id="PS51186"/>
    </source>
</evidence>
<sequence length="168" mass="18733">MSVDVAQVRPAGPKDANALATAYEEAWRGAYQGIIPHLDLERMIARRGQGWWERVLQRRASVLVLDFGGQVAGYVTFGRCRIGRGPYRGEIFELYLSPTYQGLGLGTKLFDGARQKLHEWRLPGLLVWALADNEAACDFYLTLGGKPIAEGTEDFSGTSLRKIAFAWR</sequence>
<dbReference type="InterPro" id="IPR050832">
    <property type="entry name" value="Bact_Acetyltransf"/>
</dbReference>
<dbReference type="EMBL" id="AP014648">
    <property type="protein sequence ID" value="BAQ15758.1"/>
    <property type="molecule type" value="Genomic_DNA"/>
</dbReference>
<dbReference type="InterPro" id="IPR000182">
    <property type="entry name" value="GNAT_dom"/>
</dbReference>
<evidence type="ECO:0000313" key="5">
    <source>
        <dbReference type="Proteomes" id="UP000031643"/>
    </source>
</evidence>
<name>A0A0A8JY81_9HYPH</name>
<feature type="domain" description="N-acetyltransferase" evidence="3">
    <location>
        <begin position="6"/>
        <end position="168"/>
    </location>
</feature>
<dbReference type="HOGENOM" id="CLU_013985_18_2_5"/>
<dbReference type="InterPro" id="IPR016181">
    <property type="entry name" value="Acyl_CoA_acyltransferase"/>
</dbReference>
<proteinExistence type="predicted"/>
<dbReference type="Gene3D" id="3.40.630.30">
    <property type="match status" value="1"/>
</dbReference>
<accession>A0A0A8JY81</accession>
<dbReference type="OrthoDB" id="9799154at2"/>
<dbReference type="PROSITE" id="PS51186">
    <property type="entry name" value="GNAT"/>
    <property type="match status" value="1"/>
</dbReference>
<protein>
    <submittedName>
        <fullName evidence="4">GCN5-related N-acetyltransferase</fullName>
    </submittedName>
</protein>
<evidence type="ECO:0000313" key="4">
    <source>
        <dbReference type="EMBL" id="BAQ15758.1"/>
    </source>
</evidence>
<evidence type="ECO:0000256" key="2">
    <source>
        <dbReference type="ARBA" id="ARBA00023315"/>
    </source>
</evidence>
<dbReference type="KEGG" id="mcg:GL4_0288"/>
<dbReference type="RefSeq" id="WP_045363727.1">
    <property type="nucleotide sequence ID" value="NZ_AP014648.1"/>
</dbReference>
<evidence type="ECO:0000256" key="1">
    <source>
        <dbReference type="ARBA" id="ARBA00022679"/>
    </source>
</evidence>
<dbReference type="Proteomes" id="UP000031643">
    <property type="component" value="Chromosome"/>
</dbReference>
<organism evidence="4 5">
    <name type="scientific">Methyloceanibacter caenitepidi</name>
    <dbReference type="NCBI Taxonomy" id="1384459"/>
    <lineage>
        <taxon>Bacteria</taxon>
        <taxon>Pseudomonadati</taxon>
        <taxon>Pseudomonadota</taxon>
        <taxon>Alphaproteobacteria</taxon>
        <taxon>Hyphomicrobiales</taxon>
        <taxon>Hyphomicrobiaceae</taxon>
        <taxon>Methyloceanibacter</taxon>
    </lineage>
</organism>
<keyword evidence="2" id="KW-0012">Acyltransferase</keyword>
<dbReference type="SUPFAM" id="SSF55729">
    <property type="entry name" value="Acyl-CoA N-acyltransferases (Nat)"/>
    <property type="match status" value="1"/>
</dbReference>
<dbReference type="GO" id="GO:0016747">
    <property type="term" value="F:acyltransferase activity, transferring groups other than amino-acyl groups"/>
    <property type="evidence" value="ECO:0007669"/>
    <property type="project" value="InterPro"/>
</dbReference>
<dbReference type="AlphaFoldDB" id="A0A0A8JY81"/>
<dbReference type="CDD" id="cd04301">
    <property type="entry name" value="NAT_SF"/>
    <property type="match status" value="1"/>
</dbReference>